<feature type="compositionally biased region" description="Low complexity" evidence="1">
    <location>
        <begin position="277"/>
        <end position="291"/>
    </location>
</feature>
<gene>
    <name evidence="2" type="ORF">PCOR1329_LOCUS41223</name>
</gene>
<accession>A0ABN9TQL2</accession>
<reference evidence="2" key="1">
    <citation type="submission" date="2023-10" db="EMBL/GenBank/DDBJ databases">
        <authorList>
            <person name="Chen Y."/>
            <person name="Shah S."/>
            <person name="Dougan E. K."/>
            <person name="Thang M."/>
            <person name="Chan C."/>
        </authorList>
    </citation>
    <scope>NUCLEOTIDE SEQUENCE [LARGE SCALE GENOMIC DNA]</scope>
</reference>
<dbReference type="Proteomes" id="UP001189429">
    <property type="component" value="Unassembled WGS sequence"/>
</dbReference>
<name>A0ABN9TQL2_9DINO</name>
<evidence type="ECO:0000313" key="3">
    <source>
        <dbReference type="Proteomes" id="UP001189429"/>
    </source>
</evidence>
<comment type="caution">
    <text evidence="2">The sequence shown here is derived from an EMBL/GenBank/DDBJ whole genome shotgun (WGS) entry which is preliminary data.</text>
</comment>
<feature type="region of interest" description="Disordered" evidence="1">
    <location>
        <begin position="184"/>
        <end position="291"/>
    </location>
</feature>
<sequence>MHDSGAVLIEIECEDEEDSFHRNFAVEKYRLRAEALQLELHRRLADAGVPCQVVVNPGPGEAWLPCSSLKRYFVLKAKQSVQMRYPRLGAFEVWAHLPQGFSPLAGAPARLQVWSKLESRRWPHTGTLAGTTLRLLSAAREGQDVLSLQPLLHCSSRQALPASTGGAVRRPLSACGGRLPLAAAARPRHSERPGAHGCPRAPALQAAPEGHRGRARPRHQRLRPPWPAAAGRRWCTARPSVGLAARAPRTPALPPKPRRGRPSRRRRRRARCGQGGAPRARPAAPHAGPVRGDLACAVSHYFR</sequence>
<organism evidence="2 3">
    <name type="scientific">Prorocentrum cordatum</name>
    <dbReference type="NCBI Taxonomy" id="2364126"/>
    <lineage>
        <taxon>Eukaryota</taxon>
        <taxon>Sar</taxon>
        <taxon>Alveolata</taxon>
        <taxon>Dinophyceae</taxon>
        <taxon>Prorocentrales</taxon>
        <taxon>Prorocentraceae</taxon>
        <taxon>Prorocentrum</taxon>
    </lineage>
</organism>
<proteinExistence type="predicted"/>
<evidence type="ECO:0000313" key="2">
    <source>
        <dbReference type="EMBL" id="CAK0848230.1"/>
    </source>
</evidence>
<evidence type="ECO:0000256" key="1">
    <source>
        <dbReference type="SAM" id="MobiDB-lite"/>
    </source>
</evidence>
<keyword evidence="3" id="KW-1185">Reference proteome</keyword>
<dbReference type="EMBL" id="CAUYUJ010014961">
    <property type="protein sequence ID" value="CAK0848230.1"/>
    <property type="molecule type" value="Genomic_DNA"/>
</dbReference>
<feature type="compositionally biased region" description="Basic residues" evidence="1">
    <location>
        <begin position="213"/>
        <end position="222"/>
    </location>
</feature>
<feature type="compositionally biased region" description="Basic residues" evidence="1">
    <location>
        <begin position="256"/>
        <end position="271"/>
    </location>
</feature>
<protein>
    <submittedName>
        <fullName evidence="2">Uncharacterized protein</fullName>
    </submittedName>
</protein>